<dbReference type="AlphaFoldDB" id="A0A067DIP6"/>
<evidence type="ECO:0000313" key="1">
    <source>
        <dbReference type="EMBL" id="KDO38887.1"/>
    </source>
</evidence>
<protein>
    <submittedName>
        <fullName evidence="1">Uncharacterized protein</fullName>
    </submittedName>
</protein>
<reference evidence="1 2" key="1">
    <citation type="submission" date="2014-04" db="EMBL/GenBank/DDBJ databases">
        <authorList>
            <consortium name="International Citrus Genome Consortium"/>
            <person name="Gmitter F."/>
            <person name="Chen C."/>
            <person name="Farmerie W."/>
            <person name="Harkins T."/>
            <person name="Desany B."/>
            <person name="Mohiuddin M."/>
            <person name="Kodira C."/>
            <person name="Borodovsky M."/>
            <person name="Lomsadze A."/>
            <person name="Burns P."/>
            <person name="Jenkins J."/>
            <person name="Prochnik S."/>
            <person name="Shu S."/>
            <person name="Chapman J."/>
            <person name="Pitluck S."/>
            <person name="Schmutz J."/>
            <person name="Rokhsar D."/>
        </authorList>
    </citation>
    <scope>NUCLEOTIDE SEQUENCE</scope>
</reference>
<dbReference type="Proteomes" id="UP000027120">
    <property type="component" value="Unassembled WGS sequence"/>
</dbReference>
<organism evidence="1 2">
    <name type="scientific">Citrus sinensis</name>
    <name type="common">Sweet orange</name>
    <name type="synonym">Citrus aurantium var. sinensis</name>
    <dbReference type="NCBI Taxonomy" id="2711"/>
    <lineage>
        <taxon>Eukaryota</taxon>
        <taxon>Viridiplantae</taxon>
        <taxon>Streptophyta</taxon>
        <taxon>Embryophyta</taxon>
        <taxon>Tracheophyta</taxon>
        <taxon>Spermatophyta</taxon>
        <taxon>Magnoliopsida</taxon>
        <taxon>eudicotyledons</taxon>
        <taxon>Gunneridae</taxon>
        <taxon>Pentapetalae</taxon>
        <taxon>rosids</taxon>
        <taxon>malvids</taxon>
        <taxon>Sapindales</taxon>
        <taxon>Rutaceae</taxon>
        <taxon>Aurantioideae</taxon>
        <taxon>Citrus</taxon>
    </lineage>
</organism>
<evidence type="ECO:0000313" key="2">
    <source>
        <dbReference type="Proteomes" id="UP000027120"/>
    </source>
</evidence>
<name>A0A067DIP6_CITSI</name>
<sequence length="45" mass="5624">MRMFRKKELKFWDQKMMGELQLEIEVAKKKLMQSSILWKLHQFLP</sequence>
<proteinExistence type="predicted"/>
<gene>
    <name evidence="1" type="ORF">CISIN_1g045362mg</name>
</gene>
<dbReference type="EMBL" id="KK787304">
    <property type="protein sequence ID" value="KDO38887.1"/>
    <property type="molecule type" value="Genomic_DNA"/>
</dbReference>
<keyword evidence="2" id="KW-1185">Reference proteome</keyword>
<dbReference type="SMR" id="A0A067DIP6"/>
<accession>A0A067DIP6</accession>